<feature type="active site" description="Proton donor/acceptor" evidence="1">
    <location>
        <position position="89"/>
    </location>
</feature>
<dbReference type="InterPro" id="IPR050275">
    <property type="entry name" value="PGM_Phosphatase"/>
</dbReference>
<reference evidence="3 4" key="1">
    <citation type="submission" date="2017-03" db="EMBL/GenBank/DDBJ databases">
        <authorList>
            <person name="Afonso C.L."/>
            <person name="Miller P.J."/>
            <person name="Scott M.A."/>
            <person name="Spackman E."/>
            <person name="Goraichik I."/>
            <person name="Dimitrov K.M."/>
            <person name="Suarez D.L."/>
            <person name="Swayne D.E."/>
        </authorList>
    </citation>
    <scope>NUCLEOTIDE SEQUENCE [LARGE SCALE GENOMIC DNA]</scope>
    <source>
        <strain evidence="3 4">CECT 7023</strain>
    </source>
</reference>
<dbReference type="OrthoDB" id="9781415at2"/>
<dbReference type="SMART" id="SM00855">
    <property type="entry name" value="PGAM"/>
    <property type="match status" value="1"/>
</dbReference>
<evidence type="ECO:0000313" key="3">
    <source>
        <dbReference type="EMBL" id="SLN17900.1"/>
    </source>
</evidence>
<dbReference type="GO" id="GO:0016791">
    <property type="term" value="F:phosphatase activity"/>
    <property type="evidence" value="ECO:0007669"/>
    <property type="project" value="TreeGrafter"/>
</dbReference>
<sequence>MHAFPELYVLRHGETEWNREGRWQGAQDSPLTARGRAQAEAMGMALASLGVGPDTHDLRHSLQGRARDTALAVSRATGLGMIADDRLREIGVGAWSGLLRSEIARDWPAPDPHEHFLETYARAPGGEPFDALWARAVTLLGALSRPTVLVTHGITSRFIRTAALGLGMDRLDEVPGGQGVIFRLAEGGQEMLDPAGLAPLAKGASSG</sequence>
<dbReference type="AlphaFoldDB" id="A0A1Y5RHU4"/>
<feature type="active site" description="Tele-phosphohistidine intermediate" evidence="1">
    <location>
        <position position="12"/>
    </location>
</feature>
<protein>
    <submittedName>
        <fullName evidence="3">Phosphoserine phosphatase 1</fullName>
        <ecNumber evidence="3">3.1.3.3</ecNumber>
    </submittedName>
</protein>
<accession>A0A1Y5RHU4</accession>
<proteinExistence type="predicted"/>
<dbReference type="InterPro" id="IPR029033">
    <property type="entry name" value="His_PPase_superfam"/>
</dbReference>
<dbReference type="SUPFAM" id="SSF53254">
    <property type="entry name" value="Phosphoglycerate mutase-like"/>
    <property type="match status" value="1"/>
</dbReference>
<keyword evidence="3" id="KW-0378">Hydrolase</keyword>
<evidence type="ECO:0000256" key="1">
    <source>
        <dbReference type="PIRSR" id="PIRSR613078-1"/>
    </source>
</evidence>
<gene>
    <name evidence="3" type="primary">pspA_1</name>
    <name evidence="3" type="ORF">ROA7023_00348</name>
</gene>
<dbReference type="InterPro" id="IPR013078">
    <property type="entry name" value="His_Pase_superF_clade-1"/>
</dbReference>
<dbReference type="PROSITE" id="PS00175">
    <property type="entry name" value="PG_MUTASE"/>
    <property type="match status" value="1"/>
</dbReference>
<evidence type="ECO:0000313" key="4">
    <source>
        <dbReference type="Proteomes" id="UP000193900"/>
    </source>
</evidence>
<dbReference type="RefSeq" id="WP_085877261.1">
    <property type="nucleotide sequence ID" value="NZ_FWFZ01000001.1"/>
</dbReference>
<dbReference type="Pfam" id="PF00300">
    <property type="entry name" value="His_Phos_1"/>
    <property type="match status" value="1"/>
</dbReference>
<dbReference type="Proteomes" id="UP000193900">
    <property type="component" value="Unassembled WGS sequence"/>
</dbReference>
<feature type="binding site" evidence="2">
    <location>
        <position position="65"/>
    </location>
    <ligand>
        <name>substrate</name>
    </ligand>
</feature>
<dbReference type="PANTHER" id="PTHR48100">
    <property type="entry name" value="BROAD-SPECIFICITY PHOSPHATASE YOR283W-RELATED"/>
    <property type="match status" value="1"/>
</dbReference>
<keyword evidence="4" id="KW-1185">Reference proteome</keyword>
<dbReference type="Gene3D" id="3.40.50.1240">
    <property type="entry name" value="Phosphoglycerate mutase-like"/>
    <property type="match status" value="1"/>
</dbReference>
<dbReference type="EC" id="3.1.3.3" evidence="3"/>
<dbReference type="CDD" id="cd07067">
    <property type="entry name" value="HP_PGM_like"/>
    <property type="match status" value="1"/>
</dbReference>
<evidence type="ECO:0000256" key="2">
    <source>
        <dbReference type="PIRSR" id="PIRSR613078-2"/>
    </source>
</evidence>
<name>A0A1Y5RHU4_9RHOB</name>
<dbReference type="InterPro" id="IPR001345">
    <property type="entry name" value="PG/BPGM_mutase_AS"/>
</dbReference>
<organism evidence="3 4">
    <name type="scientific">Roseisalinus antarcticus</name>
    <dbReference type="NCBI Taxonomy" id="254357"/>
    <lineage>
        <taxon>Bacteria</taxon>
        <taxon>Pseudomonadati</taxon>
        <taxon>Pseudomonadota</taxon>
        <taxon>Alphaproteobacteria</taxon>
        <taxon>Rhodobacterales</taxon>
        <taxon>Roseobacteraceae</taxon>
        <taxon>Roseisalinus</taxon>
    </lineage>
</organism>
<dbReference type="EMBL" id="FWFZ01000001">
    <property type="protein sequence ID" value="SLN17900.1"/>
    <property type="molecule type" value="Genomic_DNA"/>
</dbReference>
<feature type="binding site" evidence="2">
    <location>
        <begin position="11"/>
        <end position="18"/>
    </location>
    <ligand>
        <name>substrate</name>
    </ligand>
</feature>